<reference evidence="4" key="1">
    <citation type="submission" date="2016-06" db="UniProtKB">
        <authorList>
            <consortium name="WormBaseParasite"/>
        </authorList>
    </citation>
    <scope>IDENTIFICATION</scope>
</reference>
<accession>A0A183B5D3</accession>
<keyword evidence="3" id="KW-1185">Reference proteome</keyword>
<proteinExistence type="predicted"/>
<dbReference type="Proteomes" id="UP000272942">
    <property type="component" value="Unassembled WGS sequence"/>
</dbReference>
<evidence type="ECO:0000313" key="4">
    <source>
        <dbReference type="WBParaSite" id="ECPE_0001445801-mRNA-1"/>
    </source>
</evidence>
<evidence type="ECO:0000256" key="1">
    <source>
        <dbReference type="SAM" id="MobiDB-lite"/>
    </source>
</evidence>
<name>A0A183B5D3_9TREM</name>
<dbReference type="OrthoDB" id="6280402at2759"/>
<dbReference type="WBParaSite" id="ECPE_0001445801-mRNA-1">
    <property type="protein sequence ID" value="ECPE_0001445801-mRNA-1"/>
    <property type="gene ID" value="ECPE_0001445801"/>
</dbReference>
<dbReference type="AlphaFoldDB" id="A0A183B5D3"/>
<reference evidence="2 3" key="2">
    <citation type="submission" date="2018-11" db="EMBL/GenBank/DDBJ databases">
        <authorList>
            <consortium name="Pathogen Informatics"/>
        </authorList>
    </citation>
    <scope>NUCLEOTIDE SEQUENCE [LARGE SCALE GENOMIC DNA]</scope>
    <source>
        <strain evidence="2 3">Egypt</strain>
    </source>
</reference>
<feature type="region of interest" description="Disordered" evidence="1">
    <location>
        <begin position="162"/>
        <end position="185"/>
    </location>
</feature>
<gene>
    <name evidence="2" type="ORF">ECPE_LOCUS14418</name>
</gene>
<evidence type="ECO:0000313" key="2">
    <source>
        <dbReference type="EMBL" id="VDP91690.1"/>
    </source>
</evidence>
<sequence length="372" mass="41030">MYHTPEGVVRAVLSLRESDRSYSWSADLDIFEVMKQSRYVRDRLTGLVPTTEQFESIFNPTGICIPPSGSPSRPRSQSILLDGHNGINRRSVVIQHIADGRNNDILHHLKSKLNSHLSNGLPEQMDVIDGRIAVKQLDFANILVKNKRPRSVSGLQPLESAKRRRVEDNGIQDGSSPIKPLNGPMRGNSPVNAFPFLGAELLTQLEKELADVGPLHVARKVPSPEHPLTLVECLQLQLFGSLSIWNLPRLYISRLPIHRLLCSCSAVIAKPPRPSAPSLQSNSSLAVHTCQADQPEHCISPYHITTQLSPPSCLSCAVNLLYRFTERSRWLSVTQSLPASHGFLNHCAPPDLTGLTPCGRLFLDSGKSIAVD</sequence>
<dbReference type="EMBL" id="UZAN01057539">
    <property type="protein sequence ID" value="VDP91690.1"/>
    <property type="molecule type" value="Genomic_DNA"/>
</dbReference>
<evidence type="ECO:0000313" key="3">
    <source>
        <dbReference type="Proteomes" id="UP000272942"/>
    </source>
</evidence>
<protein>
    <submittedName>
        <fullName evidence="2 4">Uncharacterized protein</fullName>
    </submittedName>
</protein>
<organism evidence="4">
    <name type="scientific">Echinostoma caproni</name>
    <dbReference type="NCBI Taxonomy" id="27848"/>
    <lineage>
        <taxon>Eukaryota</taxon>
        <taxon>Metazoa</taxon>
        <taxon>Spiralia</taxon>
        <taxon>Lophotrochozoa</taxon>
        <taxon>Platyhelminthes</taxon>
        <taxon>Trematoda</taxon>
        <taxon>Digenea</taxon>
        <taxon>Plagiorchiida</taxon>
        <taxon>Echinostomata</taxon>
        <taxon>Echinostomatoidea</taxon>
        <taxon>Echinostomatidae</taxon>
        <taxon>Echinostoma</taxon>
    </lineage>
</organism>